<dbReference type="Gene3D" id="3.20.20.60">
    <property type="entry name" value="Phosphoenolpyruvate-binding domains"/>
    <property type="match status" value="2"/>
</dbReference>
<evidence type="ECO:0000313" key="5">
    <source>
        <dbReference type="Proteomes" id="UP001145742"/>
    </source>
</evidence>
<evidence type="ECO:0000259" key="3">
    <source>
        <dbReference type="Pfam" id="PF03328"/>
    </source>
</evidence>
<protein>
    <recommendedName>
        <fullName evidence="3">HpcH/HpaI aldolase/citrate lyase domain-containing protein</fullName>
    </recommendedName>
</protein>
<dbReference type="SUPFAM" id="SSF51621">
    <property type="entry name" value="Phosphoenolpyruvate/pyruvate domain"/>
    <property type="match status" value="1"/>
</dbReference>
<feature type="signal peptide" evidence="2">
    <location>
        <begin position="1"/>
        <end position="26"/>
    </location>
</feature>
<keyword evidence="2" id="KW-0732">Signal</keyword>
<dbReference type="InterPro" id="IPR040186">
    <property type="entry name" value="Citramalyl-CoA_lyase"/>
</dbReference>
<dbReference type="Pfam" id="PF03328">
    <property type="entry name" value="HpcH_HpaI"/>
    <property type="match status" value="1"/>
</dbReference>
<feature type="domain" description="HpcH/HpaI aldolase/citrate lyase" evidence="3">
    <location>
        <begin position="183"/>
        <end position="246"/>
    </location>
</feature>
<name>A0ABQ9DJH8_9PASS</name>
<accession>A0ABQ9DJH8</accession>
<evidence type="ECO:0000256" key="2">
    <source>
        <dbReference type="SAM" id="SignalP"/>
    </source>
</evidence>
<dbReference type="Proteomes" id="UP001145742">
    <property type="component" value="Unassembled WGS sequence"/>
</dbReference>
<organism evidence="4 5">
    <name type="scientific">Willisornis vidua</name>
    <name type="common">Xingu scale-backed antbird</name>
    <dbReference type="NCBI Taxonomy" id="1566151"/>
    <lineage>
        <taxon>Eukaryota</taxon>
        <taxon>Metazoa</taxon>
        <taxon>Chordata</taxon>
        <taxon>Craniata</taxon>
        <taxon>Vertebrata</taxon>
        <taxon>Euteleostomi</taxon>
        <taxon>Archelosauria</taxon>
        <taxon>Archosauria</taxon>
        <taxon>Dinosauria</taxon>
        <taxon>Saurischia</taxon>
        <taxon>Theropoda</taxon>
        <taxon>Coelurosauria</taxon>
        <taxon>Aves</taxon>
        <taxon>Neognathae</taxon>
        <taxon>Neoaves</taxon>
        <taxon>Telluraves</taxon>
        <taxon>Australaves</taxon>
        <taxon>Passeriformes</taxon>
        <taxon>Thamnophilidae</taxon>
        <taxon>Willisornis</taxon>
    </lineage>
</organism>
<evidence type="ECO:0000256" key="1">
    <source>
        <dbReference type="ARBA" id="ARBA00022723"/>
    </source>
</evidence>
<gene>
    <name evidence="4" type="ORF">WISP_50828</name>
</gene>
<dbReference type="EMBL" id="WHWB01033426">
    <property type="protein sequence ID" value="KAJ7419970.1"/>
    <property type="molecule type" value="Genomic_DNA"/>
</dbReference>
<dbReference type="PANTHER" id="PTHR11105:SF0">
    <property type="entry name" value="CITRAMALYL-COA LYASE, MITOCHONDRIAL"/>
    <property type="match status" value="1"/>
</dbReference>
<dbReference type="PANTHER" id="PTHR11105">
    <property type="entry name" value="CITRATE LYASE SUBUNIT BETA-RELATED"/>
    <property type="match status" value="1"/>
</dbReference>
<proteinExistence type="predicted"/>
<reference evidence="4" key="1">
    <citation type="submission" date="2019-10" db="EMBL/GenBank/DDBJ databases">
        <authorList>
            <person name="Soares A.E.R."/>
            <person name="Aleixo A."/>
            <person name="Schneider P."/>
            <person name="Miyaki C.Y."/>
            <person name="Schneider M.P."/>
            <person name="Mello C."/>
            <person name="Vasconcelos A.T.R."/>
        </authorList>
    </citation>
    <scope>NUCLEOTIDE SEQUENCE</scope>
    <source>
        <tissue evidence="4">Muscle</tissue>
    </source>
</reference>
<comment type="caution">
    <text evidence="4">The sequence shown here is derived from an EMBL/GenBank/DDBJ whole genome shotgun (WGS) entry which is preliminary data.</text>
</comment>
<keyword evidence="5" id="KW-1185">Reference proteome</keyword>
<evidence type="ECO:0000313" key="4">
    <source>
        <dbReference type="EMBL" id="KAJ7419970.1"/>
    </source>
</evidence>
<dbReference type="InterPro" id="IPR005000">
    <property type="entry name" value="Aldolase/citrate-lyase_domain"/>
</dbReference>
<dbReference type="InterPro" id="IPR040442">
    <property type="entry name" value="Pyrv_kinase-like_dom_sf"/>
</dbReference>
<sequence length="398" mass="45156">MLCLMPPRTQLALLAARALLIHIQLAIDQDPQIPFHDTAFQHLIPQSDKPEKGMVVLLLTYTNKLSGGNFPGNLWNSKKERYPSKGQRQNFERRFTRAAIFDSSLTLSYFVLFNGFQWPYAAENPGTKCVYNASISDVQIPSYNCRIDTVTNPSEISIRRKPFLVVKEGFLAKSGVVTWVFVKREARLTIVKTLEEFDFGHAEKCVRINSVSSGLAEEDLEVLLQSKTLPSSMMLPKVENVEEIRWVGTNKLGKNLCKSFCMFPDDRFWNLGYPTGSSELAVNWSHGKNWQALVFKELNFLFKAFLGKQVIHPNQIAVVQEQFSPSPEKIKWAQELISAFEEHQRLGKKKLIQGDFDLELLAEAPPPVHPVTNLNKEPSTSGWAWIATWKANVDRGMA</sequence>
<feature type="chain" id="PRO_5045789262" description="HpcH/HpaI aldolase/citrate lyase domain-containing protein" evidence="2">
    <location>
        <begin position="27"/>
        <end position="398"/>
    </location>
</feature>
<dbReference type="InterPro" id="IPR015813">
    <property type="entry name" value="Pyrv/PenolPyrv_kinase-like_dom"/>
</dbReference>
<keyword evidence="1" id="KW-0479">Metal-binding</keyword>